<dbReference type="VEuPathDB" id="FungiDB:I7I51_03791"/>
<dbReference type="EMBL" id="CP069111">
    <property type="protein sequence ID" value="QSS61614.1"/>
    <property type="molecule type" value="Genomic_DNA"/>
</dbReference>
<protein>
    <submittedName>
        <fullName evidence="2">Uncharacterized protein</fullName>
    </submittedName>
</protein>
<name>A0A8A1MAH0_AJECA</name>
<feature type="non-terminal residue" evidence="2">
    <location>
        <position position="132"/>
    </location>
</feature>
<dbReference type="AlphaFoldDB" id="A0A8A1MAH0"/>
<evidence type="ECO:0000313" key="3">
    <source>
        <dbReference type="Proteomes" id="UP000663671"/>
    </source>
</evidence>
<feature type="region of interest" description="Disordered" evidence="1">
    <location>
        <begin position="22"/>
        <end position="45"/>
    </location>
</feature>
<dbReference type="Proteomes" id="UP000663671">
    <property type="component" value="Chromosome 5"/>
</dbReference>
<gene>
    <name evidence="2" type="ORF">I7I51_03791</name>
</gene>
<evidence type="ECO:0000313" key="2">
    <source>
        <dbReference type="EMBL" id="QSS61614.1"/>
    </source>
</evidence>
<accession>A0A8A1MAH0</accession>
<feature type="region of interest" description="Disordered" evidence="1">
    <location>
        <begin position="110"/>
        <end position="132"/>
    </location>
</feature>
<organism evidence="2 3">
    <name type="scientific">Ajellomyces capsulatus</name>
    <name type="common">Darling's disease fungus</name>
    <name type="synonym">Histoplasma capsulatum</name>
    <dbReference type="NCBI Taxonomy" id="5037"/>
    <lineage>
        <taxon>Eukaryota</taxon>
        <taxon>Fungi</taxon>
        <taxon>Dikarya</taxon>
        <taxon>Ascomycota</taxon>
        <taxon>Pezizomycotina</taxon>
        <taxon>Eurotiomycetes</taxon>
        <taxon>Eurotiomycetidae</taxon>
        <taxon>Onygenales</taxon>
        <taxon>Ajellomycetaceae</taxon>
        <taxon>Histoplasma</taxon>
    </lineage>
</organism>
<reference evidence="2" key="1">
    <citation type="submission" date="2021-01" db="EMBL/GenBank/DDBJ databases">
        <title>Chromosome-level genome assembly of a human fungal pathogen reveals clustering of transcriptionally co-regulated genes.</title>
        <authorList>
            <person name="Voorhies M."/>
            <person name="Cohen S."/>
            <person name="Shea T.P."/>
            <person name="Petrus S."/>
            <person name="Munoz J.F."/>
            <person name="Poplawski S."/>
            <person name="Goldman W.E."/>
            <person name="Michael T."/>
            <person name="Cuomo C.A."/>
            <person name="Sil A."/>
            <person name="Beyhan S."/>
        </authorList>
    </citation>
    <scope>NUCLEOTIDE SEQUENCE</scope>
    <source>
        <strain evidence="2">WU24</strain>
    </source>
</reference>
<sequence length="132" mass="14428">MAGKAHGRSYLCRNVLFRGDEDTETETEAESQASRSNASAKRFTDSHDDATRLFFSARIVRSRSLCRICGVAAKGVDSSDVEVDKIDAYVGLGGLARKREEMGREVERIGAAGKTGRQEVRKTGRRLSSQGT</sequence>
<evidence type="ECO:0000256" key="1">
    <source>
        <dbReference type="SAM" id="MobiDB-lite"/>
    </source>
</evidence>
<proteinExistence type="predicted"/>